<organism evidence="7 8">
    <name type="scientific">Rariglobus hedericola</name>
    <dbReference type="NCBI Taxonomy" id="2597822"/>
    <lineage>
        <taxon>Bacteria</taxon>
        <taxon>Pseudomonadati</taxon>
        <taxon>Verrucomicrobiota</taxon>
        <taxon>Opitutia</taxon>
        <taxon>Opitutales</taxon>
        <taxon>Opitutaceae</taxon>
        <taxon>Rariglobus</taxon>
    </lineage>
</organism>
<name>A0A556QP86_9BACT</name>
<evidence type="ECO:0000259" key="5">
    <source>
        <dbReference type="Pfam" id="PF02836"/>
    </source>
</evidence>
<dbReference type="InterPro" id="IPR017853">
    <property type="entry name" value="GH"/>
</dbReference>
<dbReference type="InterPro" id="IPR006101">
    <property type="entry name" value="Glyco_hydro_2"/>
</dbReference>
<feature type="domain" description="Glycoside hydrolase family 2 catalytic" evidence="5">
    <location>
        <begin position="355"/>
        <end position="508"/>
    </location>
</feature>
<keyword evidence="2" id="KW-0378">Hydrolase</keyword>
<dbReference type="InterPro" id="IPR036156">
    <property type="entry name" value="Beta-gal/glucu_dom_sf"/>
</dbReference>
<dbReference type="InterPro" id="IPR008979">
    <property type="entry name" value="Galactose-bd-like_sf"/>
</dbReference>
<dbReference type="InterPro" id="IPR006102">
    <property type="entry name" value="Ig-like_GH2"/>
</dbReference>
<feature type="domain" description="Glycosyl hydrolases family 2 sugar binding" evidence="6">
    <location>
        <begin position="81"/>
        <end position="200"/>
    </location>
</feature>
<evidence type="ECO:0000256" key="1">
    <source>
        <dbReference type="ARBA" id="ARBA00007401"/>
    </source>
</evidence>
<dbReference type="Pfam" id="PF00703">
    <property type="entry name" value="Glyco_hydro_2"/>
    <property type="match status" value="1"/>
</dbReference>
<dbReference type="SUPFAM" id="SSF49785">
    <property type="entry name" value="Galactose-binding domain-like"/>
    <property type="match status" value="1"/>
</dbReference>
<evidence type="ECO:0000259" key="6">
    <source>
        <dbReference type="Pfam" id="PF02837"/>
    </source>
</evidence>
<evidence type="ECO:0000313" key="7">
    <source>
        <dbReference type="EMBL" id="TSJ78412.1"/>
    </source>
</evidence>
<dbReference type="InterPro" id="IPR006103">
    <property type="entry name" value="Glyco_hydro_2_cat"/>
</dbReference>
<sequence>MQPEEDTRAGGEEDRQKSYFTDLLSTPKITRLIHENFPELGPSMIGRMECSLSISPMKHLNSSLAPASRSFAPASPTREVRSLDGCWHLAFDPENQGSVQGWQAVFPEEAIEADVPAVLELVRPGYDGVVWYLRRFELPGDWVDRTLRLRFDAAQYHAEVWLNGVRLGAHEGGFLPFEFDVSSKVCAGENTVVVRVVNPPMDREIDGFRCGAPLNQGPIPVGKAGWYYNFGGLWQSVSLIATDGLAITRITPEPSLARDEVVVKLAVGLVAEAGSYEIACEIVDADGFCPWPVARIRRRLGLGVNQLSLRIPLPGARRWSVEDPFLHTVRVTVSRDGGVCDSSSVRFGMREFTARGGRFELNGRPVMLKGFLHQGSYPRSLVRPQDRAFAERELRLVKENGFNFIRAHLQPALPEWLDLCDEIGLLVMAEPPIGWMERTPEAEQRAWREIKGLVERDAHHASVVVWCLMNEVFHLRGFSPQVVIGMTTRWLARLQKLDPTRPVIDVSGGHGIAEGGGAADMLPDTASQGRTALMTLPGVPGTQPVLDAHIYHEFPVPEEMLRRFREVGREGPLFFISEYGAPPVPPQFDEVIKGYSAEDRAAGLEDYRLHADFADSLQRHFRHPALVQACGTPRRFIEQCNRLRADEVYAITTALRCNPRMAGYCFCQLADASGELFGAVDVWRRPKATLQAITEASAAGTLAIVTSPRVAAPGAPVELELIWLGGGDDQVSAKQAYWSLELSIDGVVEKRWRGRFQPVSGTPRVLLKKQLRAPKRAGLWTWRAEGQAGDLVLHGRHEMRVVARPPRVRTAAVVGVPDSVLGAALGKLGFSLTPFGNNCREADQPVFLDQSRVCPSRQLWFEEMGQLRKMLQIGGCAVLFNPEMALLREVIPEAAVRMQPIMRAVGHVSNEVFGDLAGNGLMDFSWAELIPGKYDRVDDVDAAGGRVLAGALSFNMWTRPAAYFHGASVYSLPVGRGTLVVCHLQILPALAAGRPEAEAVLASLAKFATGCIRKPDTKRLLSRCIDPLVADLTASKIMAVSVAAPGAKSARSEKRRLATK</sequence>
<feature type="domain" description="Glycoside hydrolase family 2 immunoglobulin-like beta-sandwich" evidence="4">
    <location>
        <begin position="305"/>
        <end position="350"/>
    </location>
</feature>
<dbReference type="EMBL" id="VMBG01000001">
    <property type="protein sequence ID" value="TSJ78412.1"/>
    <property type="molecule type" value="Genomic_DNA"/>
</dbReference>
<dbReference type="Pfam" id="PF02837">
    <property type="entry name" value="Glyco_hydro_2_N"/>
    <property type="match status" value="1"/>
</dbReference>
<evidence type="ECO:0000256" key="2">
    <source>
        <dbReference type="ARBA" id="ARBA00022801"/>
    </source>
</evidence>
<dbReference type="Gene3D" id="3.20.20.80">
    <property type="entry name" value="Glycosidases"/>
    <property type="match status" value="1"/>
</dbReference>
<dbReference type="InterPro" id="IPR013783">
    <property type="entry name" value="Ig-like_fold"/>
</dbReference>
<dbReference type="PANTHER" id="PTHR42732:SF1">
    <property type="entry name" value="BETA-MANNOSIDASE"/>
    <property type="match status" value="1"/>
</dbReference>
<evidence type="ECO:0008006" key="9">
    <source>
        <dbReference type="Google" id="ProtNLM"/>
    </source>
</evidence>
<evidence type="ECO:0000313" key="8">
    <source>
        <dbReference type="Proteomes" id="UP000315648"/>
    </source>
</evidence>
<evidence type="ECO:0000256" key="3">
    <source>
        <dbReference type="ARBA" id="ARBA00023295"/>
    </source>
</evidence>
<dbReference type="PANTHER" id="PTHR42732">
    <property type="entry name" value="BETA-GALACTOSIDASE"/>
    <property type="match status" value="1"/>
</dbReference>
<dbReference type="SUPFAM" id="SSF49303">
    <property type="entry name" value="beta-Galactosidase/glucuronidase domain"/>
    <property type="match status" value="1"/>
</dbReference>
<dbReference type="GO" id="GO:0004553">
    <property type="term" value="F:hydrolase activity, hydrolyzing O-glycosyl compounds"/>
    <property type="evidence" value="ECO:0007669"/>
    <property type="project" value="InterPro"/>
</dbReference>
<comment type="caution">
    <text evidence="7">The sequence shown here is derived from an EMBL/GenBank/DDBJ whole genome shotgun (WGS) entry which is preliminary data.</text>
</comment>
<keyword evidence="3" id="KW-0326">Glycosidase</keyword>
<dbReference type="Pfam" id="PF02836">
    <property type="entry name" value="Glyco_hydro_2_C"/>
    <property type="match status" value="1"/>
</dbReference>
<dbReference type="PRINTS" id="PR00132">
    <property type="entry name" value="GLHYDRLASE2"/>
</dbReference>
<protein>
    <recommendedName>
        <fullName evidence="9">Glycoside hydrolase family 2</fullName>
    </recommendedName>
</protein>
<keyword evidence="8" id="KW-1185">Reference proteome</keyword>
<proteinExistence type="inferred from homology"/>
<dbReference type="InterPro" id="IPR051913">
    <property type="entry name" value="GH2_Domain-Containing"/>
</dbReference>
<dbReference type="SUPFAM" id="SSF51445">
    <property type="entry name" value="(Trans)glycosidases"/>
    <property type="match status" value="1"/>
</dbReference>
<gene>
    <name evidence="7" type="ORF">FPL22_03695</name>
</gene>
<dbReference type="InterPro" id="IPR006104">
    <property type="entry name" value="Glyco_hydro_2_N"/>
</dbReference>
<accession>A0A556QP86</accession>
<evidence type="ECO:0000259" key="4">
    <source>
        <dbReference type="Pfam" id="PF00703"/>
    </source>
</evidence>
<dbReference type="Gene3D" id="2.60.120.260">
    <property type="entry name" value="Galactose-binding domain-like"/>
    <property type="match status" value="1"/>
</dbReference>
<dbReference type="OrthoDB" id="9801077at2"/>
<dbReference type="Proteomes" id="UP000315648">
    <property type="component" value="Unassembled WGS sequence"/>
</dbReference>
<dbReference type="Gene3D" id="2.60.40.10">
    <property type="entry name" value="Immunoglobulins"/>
    <property type="match status" value="1"/>
</dbReference>
<reference evidence="7 8" key="1">
    <citation type="submission" date="2019-07" db="EMBL/GenBank/DDBJ databases">
        <title>Description of 53C-WASEF.</title>
        <authorList>
            <person name="Pitt A."/>
            <person name="Hahn M.W."/>
        </authorList>
    </citation>
    <scope>NUCLEOTIDE SEQUENCE [LARGE SCALE GENOMIC DNA]</scope>
    <source>
        <strain evidence="7 8">53C-WASEF</strain>
    </source>
</reference>
<comment type="similarity">
    <text evidence="1">Belongs to the glycosyl hydrolase 2 family.</text>
</comment>
<dbReference type="AlphaFoldDB" id="A0A556QP86"/>
<dbReference type="GO" id="GO:0005975">
    <property type="term" value="P:carbohydrate metabolic process"/>
    <property type="evidence" value="ECO:0007669"/>
    <property type="project" value="InterPro"/>
</dbReference>